<dbReference type="CDD" id="cd00920">
    <property type="entry name" value="Cupredoxin"/>
    <property type="match status" value="1"/>
</dbReference>
<dbReference type="PANTHER" id="PTHR34883">
    <property type="entry name" value="SERINE-RICH PROTEIN, PUTATIVE-RELATED-RELATED"/>
    <property type="match status" value="1"/>
</dbReference>
<protein>
    <recommendedName>
        <fullName evidence="4">Phytocyanin domain-containing protein</fullName>
    </recommendedName>
</protein>
<accession>A0A4Q4T1V1</accession>
<sequence>MKYSTVLPLAVAPMALAKSIRNVYPPTKRDGHLKDAEMVEEYPAGSDELGGWENEYIHGIPKDATATQVLVIWAYPGGEAAETTTIHEKIVVTETVTEGAGHEATATATEAAPEATHTVIVGGEAGLVYTPPEIKANVGDMVIFNFMSQMHTATQSSFDLPCDPLEGGMDTGTQPNPNNTVVPAPQVAMQVMTTEPLWFYCKTGNHCGAGMVFSINPTAEKSHALFQAKAIEQKGEGKDSGLTGGDSGESMTSAPAATDAPAATEAPVEPTPTAGGDAPTEVSSGIYQSATGTMEAGACVCAVTCSNGNFPAMEAQGLGNFGGFAGGLPRSMMEAM</sequence>
<proteinExistence type="predicted"/>
<dbReference type="InterPro" id="IPR052953">
    <property type="entry name" value="Ser-rich/MCO-related"/>
</dbReference>
<evidence type="ECO:0000256" key="1">
    <source>
        <dbReference type="SAM" id="MobiDB-lite"/>
    </source>
</evidence>
<dbReference type="SUPFAM" id="SSF49503">
    <property type="entry name" value="Cupredoxins"/>
    <property type="match status" value="1"/>
</dbReference>
<dbReference type="AlphaFoldDB" id="A0A4Q4T1V1"/>
<feature type="region of interest" description="Disordered" evidence="1">
    <location>
        <begin position="234"/>
        <end position="284"/>
    </location>
</feature>
<dbReference type="PANTHER" id="PTHR34883:SF4">
    <property type="entry name" value="CUPREDOXIN"/>
    <property type="match status" value="1"/>
</dbReference>
<dbReference type="STRING" id="155417.A0A4Q4T1V1"/>
<evidence type="ECO:0000313" key="2">
    <source>
        <dbReference type="EMBL" id="RYO93807.1"/>
    </source>
</evidence>
<organism evidence="2 3">
    <name type="scientific">Monosporascus ibericus</name>
    <dbReference type="NCBI Taxonomy" id="155417"/>
    <lineage>
        <taxon>Eukaryota</taxon>
        <taxon>Fungi</taxon>
        <taxon>Dikarya</taxon>
        <taxon>Ascomycota</taxon>
        <taxon>Pezizomycotina</taxon>
        <taxon>Sordariomycetes</taxon>
        <taxon>Xylariomycetidae</taxon>
        <taxon>Xylariales</taxon>
        <taxon>Xylariales incertae sedis</taxon>
        <taxon>Monosporascus</taxon>
    </lineage>
</organism>
<dbReference type="EMBL" id="QJNU01000581">
    <property type="protein sequence ID" value="RYO93807.1"/>
    <property type="molecule type" value="Genomic_DNA"/>
</dbReference>
<feature type="compositionally biased region" description="Low complexity" evidence="1">
    <location>
        <begin position="252"/>
        <end position="274"/>
    </location>
</feature>
<evidence type="ECO:0008006" key="4">
    <source>
        <dbReference type="Google" id="ProtNLM"/>
    </source>
</evidence>
<dbReference type="Gene3D" id="2.60.40.420">
    <property type="entry name" value="Cupredoxins - blue copper proteins"/>
    <property type="match status" value="1"/>
</dbReference>
<keyword evidence="3" id="KW-1185">Reference proteome</keyword>
<dbReference type="InterPro" id="IPR008972">
    <property type="entry name" value="Cupredoxin"/>
</dbReference>
<gene>
    <name evidence="2" type="ORF">DL764_007926</name>
</gene>
<evidence type="ECO:0000313" key="3">
    <source>
        <dbReference type="Proteomes" id="UP000293360"/>
    </source>
</evidence>
<dbReference type="OrthoDB" id="1921208at2759"/>
<comment type="caution">
    <text evidence="2">The sequence shown here is derived from an EMBL/GenBank/DDBJ whole genome shotgun (WGS) entry which is preliminary data.</text>
</comment>
<dbReference type="Proteomes" id="UP000293360">
    <property type="component" value="Unassembled WGS sequence"/>
</dbReference>
<name>A0A4Q4T1V1_9PEZI</name>
<reference evidence="2 3" key="1">
    <citation type="submission" date="2018-06" db="EMBL/GenBank/DDBJ databases">
        <title>Complete Genomes of Monosporascus.</title>
        <authorList>
            <person name="Robinson A.J."/>
            <person name="Natvig D.O."/>
        </authorList>
    </citation>
    <scope>NUCLEOTIDE SEQUENCE [LARGE SCALE GENOMIC DNA]</scope>
    <source>
        <strain evidence="2 3">CBS 110550</strain>
    </source>
</reference>